<name>A0ABT3T9G1_9GAMM</name>
<organism evidence="1 2">
    <name type="scientific">Candidatus Marimicrobium litorale</name>
    <dbReference type="NCBI Taxonomy" id="2518991"/>
    <lineage>
        <taxon>Bacteria</taxon>
        <taxon>Pseudomonadati</taxon>
        <taxon>Pseudomonadota</taxon>
        <taxon>Gammaproteobacteria</taxon>
        <taxon>Cellvibrionales</taxon>
        <taxon>Halieaceae</taxon>
        <taxon>Marimicrobium</taxon>
    </lineage>
</organism>
<keyword evidence="2" id="KW-1185">Reference proteome</keyword>
<dbReference type="Gene3D" id="2.60.120.620">
    <property type="entry name" value="q2cbj1_9rhob like domain"/>
    <property type="match status" value="1"/>
</dbReference>
<protein>
    <recommendedName>
        <fullName evidence="3">Phytanoyl-CoA dioxygenase</fullName>
    </recommendedName>
</protein>
<sequence length="340" mass="37428">MVAIEANTVIQEADKLVADGAWDDAIQVLSKANQRVENGEIERRLVKIRHQAFAEVVDDTPPGPWPKPVDDLFPDCEASIPEVLASELTAETIASAIQHHGSLLVRGLVDEKRAAGIREAIDAAFDGVTTSKNALVADRTEWYSPFRACDGYEFGGLDRAFATDGGGVLAVDSPRALFRHLDALYAADFNKVVNEYFGERTALSVKKSTLRRTEPTALAGWHQDGSFLGTDTRSLNIWTAFTPCGVDAPSLDIFPWPFKELVKPGGKDIFDWSISNDTAAGYGEKNIVRPVFETGDALLFDQLTLHRTGIDKSMTNTRYAIEMWFFAASTYPRDQIPLCL</sequence>
<reference evidence="1" key="1">
    <citation type="submission" date="2019-02" db="EMBL/GenBank/DDBJ databases">
        <authorList>
            <person name="Li S.-H."/>
        </authorList>
    </citation>
    <scope>NUCLEOTIDE SEQUENCE</scope>
    <source>
        <strain evidence="1">IMCC11814</strain>
    </source>
</reference>
<dbReference type="EMBL" id="SHNO01000002">
    <property type="protein sequence ID" value="MCX2978928.1"/>
    <property type="molecule type" value="Genomic_DNA"/>
</dbReference>
<dbReference type="RefSeq" id="WP_279250715.1">
    <property type="nucleotide sequence ID" value="NZ_SHNO01000002.1"/>
</dbReference>
<evidence type="ECO:0000313" key="1">
    <source>
        <dbReference type="EMBL" id="MCX2978928.1"/>
    </source>
</evidence>
<dbReference type="Proteomes" id="UP001143304">
    <property type="component" value="Unassembled WGS sequence"/>
</dbReference>
<dbReference type="InterPro" id="IPR008775">
    <property type="entry name" value="Phytyl_CoA_dOase-like"/>
</dbReference>
<dbReference type="Pfam" id="PF05721">
    <property type="entry name" value="PhyH"/>
    <property type="match status" value="1"/>
</dbReference>
<evidence type="ECO:0008006" key="3">
    <source>
        <dbReference type="Google" id="ProtNLM"/>
    </source>
</evidence>
<gene>
    <name evidence="1" type="ORF">EYC82_16410</name>
</gene>
<dbReference type="SUPFAM" id="SSF51197">
    <property type="entry name" value="Clavaminate synthase-like"/>
    <property type="match status" value="1"/>
</dbReference>
<evidence type="ECO:0000313" key="2">
    <source>
        <dbReference type="Proteomes" id="UP001143304"/>
    </source>
</evidence>
<accession>A0ABT3T9G1</accession>
<comment type="caution">
    <text evidence="1">The sequence shown here is derived from an EMBL/GenBank/DDBJ whole genome shotgun (WGS) entry which is preliminary data.</text>
</comment>
<proteinExistence type="predicted"/>